<evidence type="ECO:0000259" key="5">
    <source>
        <dbReference type="PROSITE" id="PS51910"/>
    </source>
</evidence>
<keyword evidence="2" id="KW-0119">Carbohydrate metabolism</keyword>
<gene>
    <name evidence="6" type="ORF">ACEZDJ_00250</name>
</gene>
<feature type="domain" description="GH18" evidence="5">
    <location>
        <begin position="222"/>
        <end position="512"/>
    </location>
</feature>
<dbReference type="PROSITE" id="PS51318">
    <property type="entry name" value="TAT"/>
    <property type="match status" value="1"/>
</dbReference>
<dbReference type="PANTHER" id="PTHR42976:SF1">
    <property type="entry name" value="GH18 DOMAIN-CONTAINING PROTEIN-RELATED"/>
    <property type="match status" value="1"/>
</dbReference>
<feature type="domain" description="CBM2" evidence="4">
    <location>
        <begin position="46"/>
        <end position="153"/>
    </location>
</feature>
<dbReference type="PROSITE" id="PS51173">
    <property type="entry name" value="CBM2"/>
    <property type="match status" value="1"/>
</dbReference>
<dbReference type="PROSITE" id="PS51910">
    <property type="entry name" value="GH18_2"/>
    <property type="match status" value="1"/>
</dbReference>
<evidence type="ECO:0000256" key="3">
    <source>
        <dbReference type="SAM" id="MobiDB-lite"/>
    </source>
</evidence>
<evidence type="ECO:0000313" key="6">
    <source>
        <dbReference type="EMBL" id="MFC1399724.1"/>
    </source>
</evidence>
<dbReference type="Proteomes" id="UP001592528">
    <property type="component" value="Unassembled WGS sequence"/>
</dbReference>
<dbReference type="InterPro" id="IPR052750">
    <property type="entry name" value="GH18_Chitinase"/>
</dbReference>
<dbReference type="InterPro" id="IPR008965">
    <property type="entry name" value="CBM2/CBM3_carb-bd_dom_sf"/>
</dbReference>
<keyword evidence="1" id="KW-0732">Signal</keyword>
<dbReference type="EMBL" id="JBHEZZ010000001">
    <property type="protein sequence ID" value="MFC1399724.1"/>
    <property type="molecule type" value="Genomic_DNA"/>
</dbReference>
<comment type="caution">
    <text evidence="6">The sequence shown here is derived from an EMBL/GenBank/DDBJ whole genome shotgun (WGS) entry which is preliminary data.</text>
</comment>
<evidence type="ECO:0000256" key="1">
    <source>
        <dbReference type="ARBA" id="ARBA00022729"/>
    </source>
</evidence>
<dbReference type="SMART" id="SM00637">
    <property type="entry name" value="CBD_II"/>
    <property type="match status" value="1"/>
</dbReference>
<dbReference type="Gene3D" id="3.20.20.80">
    <property type="entry name" value="Glycosidases"/>
    <property type="match status" value="1"/>
</dbReference>
<feature type="region of interest" description="Disordered" evidence="3">
    <location>
        <begin position="153"/>
        <end position="220"/>
    </location>
</feature>
<evidence type="ECO:0000259" key="4">
    <source>
        <dbReference type="PROSITE" id="PS51173"/>
    </source>
</evidence>
<protein>
    <submittedName>
        <fullName evidence="6">Cellulose binding domain-containing protein</fullName>
    </submittedName>
</protein>
<dbReference type="RefSeq" id="WP_051726105.1">
    <property type="nucleotide sequence ID" value="NZ_JBHEZZ010000001.1"/>
</dbReference>
<proteinExistence type="predicted"/>
<dbReference type="Gene3D" id="2.60.40.290">
    <property type="match status" value="1"/>
</dbReference>
<dbReference type="InterPro" id="IPR001919">
    <property type="entry name" value="CBD2"/>
</dbReference>
<name>A0ABV6UE66_9ACTN</name>
<evidence type="ECO:0000313" key="7">
    <source>
        <dbReference type="Proteomes" id="UP001592528"/>
    </source>
</evidence>
<accession>A0ABV6UE66</accession>
<reference evidence="6 7" key="1">
    <citation type="submission" date="2024-09" db="EMBL/GenBank/DDBJ databases">
        <authorList>
            <person name="Lee S.D."/>
        </authorList>
    </citation>
    <scope>NUCLEOTIDE SEQUENCE [LARGE SCALE GENOMIC DNA]</scope>
    <source>
        <strain evidence="6 7">N1-5</strain>
    </source>
</reference>
<evidence type="ECO:0000256" key="2">
    <source>
        <dbReference type="ARBA" id="ARBA00023326"/>
    </source>
</evidence>
<dbReference type="InterPro" id="IPR001223">
    <property type="entry name" value="Glyco_hydro18_cat"/>
</dbReference>
<dbReference type="PANTHER" id="PTHR42976">
    <property type="entry name" value="BIFUNCTIONAL CHITINASE/LYSOZYME-RELATED"/>
    <property type="match status" value="1"/>
</dbReference>
<organism evidence="6 7">
    <name type="scientific">Streptacidiphilus cavernicola</name>
    <dbReference type="NCBI Taxonomy" id="3342716"/>
    <lineage>
        <taxon>Bacteria</taxon>
        <taxon>Bacillati</taxon>
        <taxon>Actinomycetota</taxon>
        <taxon>Actinomycetes</taxon>
        <taxon>Kitasatosporales</taxon>
        <taxon>Streptomycetaceae</taxon>
        <taxon>Streptacidiphilus</taxon>
    </lineage>
</organism>
<dbReference type="SUPFAM" id="SSF51445">
    <property type="entry name" value="(Trans)glycosidases"/>
    <property type="match status" value="1"/>
</dbReference>
<feature type="region of interest" description="Disordered" evidence="3">
    <location>
        <begin position="1"/>
        <end position="24"/>
    </location>
</feature>
<dbReference type="InterPro" id="IPR017853">
    <property type="entry name" value="GH"/>
</dbReference>
<keyword evidence="7" id="KW-1185">Reference proteome</keyword>
<feature type="compositionally biased region" description="Polar residues" evidence="3">
    <location>
        <begin position="1"/>
        <end position="10"/>
    </location>
</feature>
<dbReference type="InterPro" id="IPR006311">
    <property type="entry name" value="TAT_signal"/>
</dbReference>
<dbReference type="InterPro" id="IPR012291">
    <property type="entry name" value="CBM2_carb-bd_dom_sf"/>
</dbReference>
<sequence length="525" mass="52140">MSSHARSSKQAKPAGSRRRRSRRSTVIGASAAAAALVGGSVIALAASASAATVGAVYSTTSNWGSGYTGQYDVDNSSSGTISNWKLSFDLPAGAKISSLWNATYTASGQHITVTPASWDSTLTAGQHAVVGFVVNGSGAPTGCAINGADCSTGSAPTPSGQPTTAAPSATASAKPTASASASATAKPSASASATPTKTATATPTPSATTTTTGSGSGTAATSGFSPYVDTSLYPAFDTAAASAAGGAKNYNLAFVLAGSACTPEWGGVSALDSTGVPGQIAALRKAGGDVRVSFGGANGTELAESCTSVSSLAAAYQKVIDTYGLTKIDFDIEGGATTDTAGITRRNQAIAQLQATAKAAGKTLEVSYTLPVLPSGLVQSGTDILQSAKSNGVDVAAVNIMAMDYGDGAAPSPSGRMGTYAIDAATATQAQVKSIFGLSDADAWKHVAVTPMIGVNDTSTEVFTVADAQQLATFASTKHLAWLSMWSATRDKQCAGGAQTWADASCSSIVQSTYAFAKAFGAYTG</sequence>
<dbReference type="CDD" id="cd06543">
    <property type="entry name" value="GH18_PF-ChiA-like"/>
    <property type="match status" value="1"/>
</dbReference>
<keyword evidence="2" id="KW-0624">Polysaccharide degradation</keyword>
<dbReference type="SUPFAM" id="SSF49384">
    <property type="entry name" value="Carbohydrate-binding domain"/>
    <property type="match status" value="1"/>
</dbReference>
<dbReference type="Pfam" id="PF00553">
    <property type="entry name" value="CBM_2"/>
    <property type="match status" value="1"/>
</dbReference>